<dbReference type="EMBL" id="OCNJ01000003">
    <property type="protein sequence ID" value="SOD93302.1"/>
    <property type="molecule type" value="Genomic_DNA"/>
</dbReference>
<accession>A0A286GCQ9</accession>
<dbReference type="RefSeq" id="WP_097278401.1">
    <property type="nucleotide sequence ID" value="NZ_OCNJ01000003.1"/>
</dbReference>
<name>A0A286GCQ9_9PROT</name>
<dbReference type="GO" id="GO:0043571">
    <property type="term" value="P:maintenance of CRISPR repeat elements"/>
    <property type="evidence" value="ECO:0007669"/>
    <property type="project" value="InterPro"/>
</dbReference>
<protein>
    <submittedName>
        <fullName evidence="1">CRISPR-associated protein, Csd2 family</fullName>
    </submittedName>
</protein>
<dbReference type="OrthoDB" id="9776792at2"/>
<dbReference type="InterPro" id="IPR006482">
    <property type="entry name" value="Cas7_Csh2/Csh2"/>
</dbReference>
<evidence type="ECO:0000313" key="1">
    <source>
        <dbReference type="EMBL" id="SOD93302.1"/>
    </source>
</evidence>
<dbReference type="AlphaFoldDB" id="A0A286GCQ9"/>
<sequence>MSVLSNRIEFVYYFDVTNGNPNGDPDMGNMPRVDPATQKGLVTDVCLKRKIRNFVALAKGDAAGYDIYVRERAILNEQNRRAYDDLGMSWEPRKLPKKGEDAKAVTEWMCKTFFDIRAFGAVMTTDVNCGQVRGPTQITFAQSVDAIQPLPVSITRMAVTTVAEAEKQSGDNRTMGEKHIVPYALYRAEGFLSPHFANATGFSEDDLQLLWQALINMFDHDRSASRGRMTARRLIAFRHDSALGNAPAHKLLELVKAGSAAGRSPDAPARTFEDYVVTFDEAGMPAGVTAEILL</sequence>
<evidence type="ECO:0000313" key="2">
    <source>
        <dbReference type="Proteomes" id="UP000219621"/>
    </source>
</evidence>
<keyword evidence="2" id="KW-1185">Reference proteome</keyword>
<reference evidence="1 2" key="1">
    <citation type="submission" date="2017-09" db="EMBL/GenBank/DDBJ databases">
        <authorList>
            <person name="Ehlers B."/>
            <person name="Leendertz F.H."/>
        </authorList>
    </citation>
    <scope>NUCLEOTIDE SEQUENCE [LARGE SCALE GENOMIC DNA]</scope>
    <source>
        <strain evidence="1 2">USBA 140</strain>
    </source>
</reference>
<proteinExistence type="predicted"/>
<gene>
    <name evidence="1" type="ORF">SAMN05421508_10321</name>
</gene>
<dbReference type="CDD" id="cd09689">
    <property type="entry name" value="Cas7_I-C"/>
    <property type="match status" value="1"/>
</dbReference>
<dbReference type="Proteomes" id="UP000219621">
    <property type="component" value="Unassembled WGS sequence"/>
</dbReference>
<dbReference type="Pfam" id="PF05107">
    <property type="entry name" value="Cas_Cas7"/>
    <property type="match status" value="1"/>
</dbReference>
<organism evidence="1 2">
    <name type="scientific">Caenispirillum bisanense</name>
    <dbReference type="NCBI Taxonomy" id="414052"/>
    <lineage>
        <taxon>Bacteria</taxon>
        <taxon>Pseudomonadati</taxon>
        <taxon>Pseudomonadota</taxon>
        <taxon>Alphaproteobacteria</taxon>
        <taxon>Rhodospirillales</taxon>
        <taxon>Novispirillaceae</taxon>
        <taxon>Caenispirillum</taxon>
    </lineage>
</organism>
<dbReference type="NCBIfam" id="TIGR02589">
    <property type="entry name" value="cas_Csd2"/>
    <property type="match status" value="1"/>
</dbReference>
<dbReference type="InterPro" id="IPR013418">
    <property type="entry name" value="CRISPR-assoc_prot_Cas7/Csd2"/>
</dbReference>
<dbReference type="NCBIfam" id="TIGR01595">
    <property type="entry name" value="cas_CT1132"/>
    <property type="match status" value="1"/>
</dbReference>